<dbReference type="InterPro" id="IPR006597">
    <property type="entry name" value="Sel1-like"/>
</dbReference>
<feature type="compositionally biased region" description="Low complexity" evidence="2">
    <location>
        <begin position="271"/>
        <end position="280"/>
    </location>
</feature>
<dbReference type="SMART" id="SM00671">
    <property type="entry name" value="SEL1"/>
    <property type="match status" value="4"/>
</dbReference>
<dbReference type="Gene3D" id="1.25.40.10">
    <property type="entry name" value="Tetratricopeptide repeat domain"/>
    <property type="match status" value="1"/>
</dbReference>
<protein>
    <recommendedName>
        <fullName evidence="5">HCP-like protein</fullName>
    </recommendedName>
</protein>
<evidence type="ECO:0000313" key="4">
    <source>
        <dbReference type="Proteomes" id="UP001194580"/>
    </source>
</evidence>
<evidence type="ECO:0000256" key="1">
    <source>
        <dbReference type="ARBA" id="ARBA00038101"/>
    </source>
</evidence>
<keyword evidence="4" id="KW-1185">Reference proteome</keyword>
<comment type="caution">
    <text evidence="3">The sequence shown here is derived from an EMBL/GenBank/DDBJ whole genome shotgun (WGS) entry which is preliminary data.</text>
</comment>
<evidence type="ECO:0008006" key="5">
    <source>
        <dbReference type="Google" id="ProtNLM"/>
    </source>
</evidence>
<dbReference type="Proteomes" id="UP001194580">
    <property type="component" value="Unassembled WGS sequence"/>
</dbReference>
<dbReference type="EMBL" id="JAAAIL010000362">
    <property type="protein sequence ID" value="KAG0276528.1"/>
    <property type="molecule type" value="Genomic_DNA"/>
</dbReference>
<proteinExistence type="inferred from homology"/>
<dbReference type="AlphaFoldDB" id="A0AAD4DHA7"/>
<sequence length="497" mass="55046">MLIKQRVQAVRPFYNITNTTQNNTLTTTATDADIVQVAVHLDPAGRAIVFWEDVLVAFKNALHIRQGSCILPFLRGSDYKLLYPLRIAAIPNRVLEVYIEEPSTRSSPNTQTATRMMHLVEEVMEDIVRRVSEYVLSQSGITPKSHISKNINSSNDDITTTVTAVLNTGNSENYIVSAEDGPSGNSSPQQRKRKAIRGNISSIHDSPLNVSLSKLSTSATTNDKSYPNYDQQLENLINIFESLMSGRRQDDTNSGTVSDKADKVASDSDTDAYTYTGTDDSIFRHSANSGKSSVGSPAIPHTQQVQQWSVEDIKDIPEDLRDVATKAMQGDIESQYSLAQSYNYGSNGLSQNDRLAMVWHGKAADQGHAESQYCMGEYYEEGVAVPKDYTKAMEWFVKSAGQGNCDAQYFIGSMYGRGNGVPKDENKAMEWFLKSARQGHHGAQYRIGLMYEYGKGVPQDKNKALEWHLKAANGGKSGAWWNVFSLRGQGYSVPVEE</sequence>
<evidence type="ECO:0000256" key="2">
    <source>
        <dbReference type="SAM" id="MobiDB-lite"/>
    </source>
</evidence>
<reference evidence="3" key="1">
    <citation type="journal article" date="2020" name="Fungal Divers.">
        <title>Resolving the Mortierellaceae phylogeny through synthesis of multi-gene phylogenetics and phylogenomics.</title>
        <authorList>
            <person name="Vandepol N."/>
            <person name="Liber J."/>
            <person name="Desiro A."/>
            <person name="Na H."/>
            <person name="Kennedy M."/>
            <person name="Barry K."/>
            <person name="Grigoriev I.V."/>
            <person name="Miller A.N."/>
            <person name="O'Donnell K."/>
            <person name="Stajich J.E."/>
            <person name="Bonito G."/>
        </authorList>
    </citation>
    <scope>NUCLEOTIDE SEQUENCE</scope>
    <source>
        <strain evidence="3">NRRL 28262</strain>
    </source>
</reference>
<evidence type="ECO:0000313" key="3">
    <source>
        <dbReference type="EMBL" id="KAG0276528.1"/>
    </source>
</evidence>
<dbReference type="InterPro" id="IPR050767">
    <property type="entry name" value="Sel1_AlgK"/>
</dbReference>
<dbReference type="PANTHER" id="PTHR11102">
    <property type="entry name" value="SEL-1-LIKE PROTEIN"/>
    <property type="match status" value="1"/>
</dbReference>
<accession>A0AAD4DHA7</accession>
<name>A0AAD4DHA7_9FUNG</name>
<feature type="region of interest" description="Disordered" evidence="2">
    <location>
        <begin position="174"/>
        <end position="203"/>
    </location>
</feature>
<feature type="region of interest" description="Disordered" evidence="2">
    <location>
        <begin position="247"/>
        <end position="281"/>
    </location>
</feature>
<comment type="similarity">
    <text evidence="1">Belongs to the sel-1 family.</text>
</comment>
<organism evidence="3 4">
    <name type="scientific">Linnemannia exigua</name>
    <dbReference type="NCBI Taxonomy" id="604196"/>
    <lineage>
        <taxon>Eukaryota</taxon>
        <taxon>Fungi</taxon>
        <taxon>Fungi incertae sedis</taxon>
        <taxon>Mucoromycota</taxon>
        <taxon>Mortierellomycotina</taxon>
        <taxon>Mortierellomycetes</taxon>
        <taxon>Mortierellales</taxon>
        <taxon>Mortierellaceae</taxon>
        <taxon>Linnemannia</taxon>
    </lineage>
</organism>
<gene>
    <name evidence="3" type="ORF">BGZ95_007415</name>
</gene>
<dbReference type="SUPFAM" id="SSF81901">
    <property type="entry name" value="HCP-like"/>
    <property type="match status" value="1"/>
</dbReference>
<dbReference type="Pfam" id="PF08238">
    <property type="entry name" value="Sel1"/>
    <property type="match status" value="4"/>
</dbReference>
<dbReference type="InterPro" id="IPR011990">
    <property type="entry name" value="TPR-like_helical_dom_sf"/>
</dbReference>
<dbReference type="PANTHER" id="PTHR11102:SF160">
    <property type="entry name" value="ERAD-ASSOCIATED E3 UBIQUITIN-PROTEIN LIGASE COMPONENT HRD3"/>
    <property type="match status" value="1"/>
</dbReference>